<organism evidence="1 2">
    <name type="scientific">Hypholoma sublateritium (strain FD-334 SS-4)</name>
    <dbReference type="NCBI Taxonomy" id="945553"/>
    <lineage>
        <taxon>Eukaryota</taxon>
        <taxon>Fungi</taxon>
        <taxon>Dikarya</taxon>
        <taxon>Basidiomycota</taxon>
        <taxon>Agaricomycotina</taxon>
        <taxon>Agaricomycetes</taxon>
        <taxon>Agaricomycetidae</taxon>
        <taxon>Agaricales</taxon>
        <taxon>Agaricineae</taxon>
        <taxon>Strophariaceae</taxon>
        <taxon>Hypholoma</taxon>
    </lineage>
</organism>
<evidence type="ECO:0000313" key="1">
    <source>
        <dbReference type="EMBL" id="KJA29824.1"/>
    </source>
</evidence>
<accession>A0A0D2PG96</accession>
<gene>
    <name evidence="1" type="ORF">HYPSUDRAFT_239041</name>
</gene>
<keyword evidence="2" id="KW-1185">Reference proteome</keyword>
<reference evidence="2" key="1">
    <citation type="submission" date="2014-04" db="EMBL/GenBank/DDBJ databases">
        <title>Evolutionary Origins and Diversification of the Mycorrhizal Mutualists.</title>
        <authorList>
            <consortium name="DOE Joint Genome Institute"/>
            <consortium name="Mycorrhizal Genomics Consortium"/>
            <person name="Kohler A."/>
            <person name="Kuo A."/>
            <person name="Nagy L.G."/>
            <person name="Floudas D."/>
            <person name="Copeland A."/>
            <person name="Barry K.W."/>
            <person name="Cichocki N."/>
            <person name="Veneault-Fourrey C."/>
            <person name="LaButti K."/>
            <person name="Lindquist E.A."/>
            <person name="Lipzen A."/>
            <person name="Lundell T."/>
            <person name="Morin E."/>
            <person name="Murat C."/>
            <person name="Riley R."/>
            <person name="Ohm R."/>
            <person name="Sun H."/>
            <person name="Tunlid A."/>
            <person name="Henrissat B."/>
            <person name="Grigoriev I.V."/>
            <person name="Hibbett D.S."/>
            <person name="Martin F."/>
        </authorList>
    </citation>
    <scope>NUCLEOTIDE SEQUENCE [LARGE SCALE GENOMIC DNA]</scope>
    <source>
        <strain evidence="2">FD-334 SS-4</strain>
    </source>
</reference>
<evidence type="ECO:0000313" key="2">
    <source>
        <dbReference type="Proteomes" id="UP000054270"/>
    </source>
</evidence>
<protein>
    <submittedName>
        <fullName evidence="1">Uncharacterized protein</fullName>
    </submittedName>
</protein>
<sequence length="91" mass="10459">MESLNDTVLRAQHRLACVARSTVESLIYHPGFWVCPMTYGRRTLTLLLFPRRSLSSDLDSGACVVLICSWPYNPSREGCDHFMIWHSIHVH</sequence>
<dbReference type="AlphaFoldDB" id="A0A0D2PG96"/>
<name>A0A0D2PG96_HYPSF</name>
<dbReference type="Proteomes" id="UP000054270">
    <property type="component" value="Unassembled WGS sequence"/>
</dbReference>
<proteinExistence type="predicted"/>
<dbReference type="EMBL" id="KN817518">
    <property type="protein sequence ID" value="KJA29824.1"/>
    <property type="molecule type" value="Genomic_DNA"/>
</dbReference>